<dbReference type="EMBL" id="JAFBEC010000008">
    <property type="protein sequence ID" value="MBM7633912.1"/>
    <property type="molecule type" value="Genomic_DNA"/>
</dbReference>
<accession>A0ABS2PF72</accession>
<name>A0ABS2PF72_9BACL</name>
<keyword evidence="2" id="KW-1185">Reference proteome</keyword>
<proteinExistence type="predicted"/>
<dbReference type="Proteomes" id="UP000741863">
    <property type="component" value="Unassembled WGS sequence"/>
</dbReference>
<evidence type="ECO:0000313" key="2">
    <source>
        <dbReference type="Proteomes" id="UP000741863"/>
    </source>
</evidence>
<protein>
    <submittedName>
        <fullName evidence="1">Uncharacterized protein</fullName>
    </submittedName>
</protein>
<gene>
    <name evidence="1" type="ORF">JOD17_003008</name>
</gene>
<organism evidence="1 2">
    <name type="scientific">Geomicrobium sediminis</name>
    <dbReference type="NCBI Taxonomy" id="1347788"/>
    <lineage>
        <taxon>Bacteria</taxon>
        <taxon>Bacillati</taxon>
        <taxon>Bacillota</taxon>
        <taxon>Bacilli</taxon>
        <taxon>Bacillales</taxon>
        <taxon>Geomicrobium</taxon>
    </lineage>
</organism>
<dbReference type="RefSeq" id="WP_204698640.1">
    <property type="nucleotide sequence ID" value="NZ_JAFBEC010000008.1"/>
</dbReference>
<evidence type="ECO:0000313" key="1">
    <source>
        <dbReference type="EMBL" id="MBM7633912.1"/>
    </source>
</evidence>
<reference evidence="1 2" key="1">
    <citation type="submission" date="2021-01" db="EMBL/GenBank/DDBJ databases">
        <title>Genomic Encyclopedia of Type Strains, Phase IV (KMG-IV): sequencing the most valuable type-strain genomes for metagenomic binning, comparative biology and taxonomic classification.</title>
        <authorList>
            <person name="Goeker M."/>
        </authorList>
    </citation>
    <scope>NUCLEOTIDE SEQUENCE [LARGE SCALE GENOMIC DNA]</scope>
    <source>
        <strain evidence="1 2">DSM 25540</strain>
    </source>
</reference>
<sequence length="95" mass="11224">MSEPINRLPITHIVQKIGAIEKHTEHYDTDMVLYDDCITIDHESFVIEKVFDVSYRYQEGEIGFFYLHTSQGVRTFYIKTDPSDFIASFRTVERK</sequence>
<comment type="caution">
    <text evidence="1">The sequence shown here is derived from an EMBL/GenBank/DDBJ whole genome shotgun (WGS) entry which is preliminary data.</text>
</comment>